<dbReference type="AlphaFoldDB" id="D3VJR3"/>
<evidence type="ECO:0008006" key="3">
    <source>
        <dbReference type="Google" id="ProtNLM"/>
    </source>
</evidence>
<dbReference type="eggNOG" id="COG1413">
    <property type="taxonomic scope" value="Bacteria"/>
</dbReference>
<evidence type="ECO:0000313" key="1">
    <source>
        <dbReference type="EMBL" id="CBJ90972.1"/>
    </source>
</evidence>
<dbReference type="Proteomes" id="UP000008075">
    <property type="component" value="Chromosome"/>
</dbReference>
<proteinExistence type="predicted"/>
<name>D3VJR3_XENNA</name>
<sequence>MIMKNIANKSVTATITAPDSAARREAQEKQREAELAEYRKRIKEEQKFLIEDLHSVGVHVEFVWDLLQPGAIALQPQAIPVLLRHVQLPYSDLTTEGIARALGVKEAQDAWPVLVDVYKKTQEGWGIREPGDTKELRLGAKDGLAVALSDIVTPQTLGELISLARDPTNGNSRILLLGALQKRRNKNAQVQAALAELIHDPVLTTQISIWIQWPALVEAYKKAKDSDTEKEPEGRREPRLTVKQRLAVALSERVKDDTLDELISLAKDPIHGESRVFLLKALRRRRNKSVEVQAMLTELMQDPLLKKEIASWPKPRK</sequence>
<gene>
    <name evidence="1" type="ordered locus">XNC1_2918</name>
</gene>
<keyword evidence="2" id="KW-1185">Reference proteome</keyword>
<dbReference type="EMBL" id="FN667742">
    <property type="protein sequence ID" value="CBJ90972.1"/>
    <property type="molecule type" value="Genomic_DNA"/>
</dbReference>
<dbReference type="HOGENOM" id="CLU_877022_0_0_6"/>
<dbReference type="STRING" id="406817.XNC1_2918"/>
<evidence type="ECO:0000313" key="2">
    <source>
        <dbReference type="Proteomes" id="UP000008075"/>
    </source>
</evidence>
<dbReference type="RefSeq" id="WP_013184710.1">
    <property type="nucleotide sequence ID" value="NC_014228.1"/>
</dbReference>
<dbReference type="GeneID" id="24902873"/>
<accession>D3VJR3</accession>
<dbReference type="KEGG" id="xne:XNC1_2918"/>
<organism evidence="1 2">
    <name type="scientific">Xenorhabdus nematophila (strain ATCC 19061 / DSM 3370 / CCUG 14189 / LMG 1036 / NCIMB 9965 / AN6)</name>
    <dbReference type="NCBI Taxonomy" id="406817"/>
    <lineage>
        <taxon>Bacteria</taxon>
        <taxon>Pseudomonadati</taxon>
        <taxon>Pseudomonadota</taxon>
        <taxon>Gammaproteobacteria</taxon>
        <taxon>Enterobacterales</taxon>
        <taxon>Morganellaceae</taxon>
        <taxon>Xenorhabdus</taxon>
    </lineage>
</organism>
<reference evidence="1 2" key="1">
    <citation type="journal article" date="2011" name="PLoS ONE">
        <title>The entomopathogenic bacterial endosymbionts xenorhabdus and photorhabdus: convergent lifestyles from divergent genomes.</title>
        <authorList>
            <person name="Chaston J.M."/>
            <person name="Suen G."/>
            <person name="Tucker S.L."/>
            <person name="Andersen A.W."/>
            <person name="Bhasin A."/>
            <person name="Bode E."/>
            <person name="Bode H.B."/>
            <person name="Brachmann A.O."/>
            <person name="Cowles C.E."/>
            <person name="Cowles K.N."/>
            <person name="Darby C."/>
            <person name="de Leon L."/>
            <person name="Drace K."/>
            <person name="Du Z."/>
            <person name="Givaudan A."/>
            <person name="Herbert Tran E.E."/>
            <person name="Jewell K.A."/>
            <person name="Knack J.J."/>
            <person name="Krasomil-Osterfeld K.C."/>
            <person name="Kukor R."/>
            <person name="Lanois A."/>
            <person name="Latreille P."/>
            <person name="Leimgruber N.K."/>
            <person name="Lipke C.M."/>
            <person name="Liu R."/>
            <person name="Lu X."/>
            <person name="Martens E.C."/>
            <person name="Marri P.R."/>
            <person name="Medigue C."/>
            <person name="Menard M.L."/>
            <person name="Miller N.M."/>
            <person name="Morales-Soto N."/>
            <person name="Norton S."/>
            <person name="Ogier J.C."/>
            <person name="Orchard S.S."/>
            <person name="Park D."/>
            <person name="Park Y."/>
            <person name="Qurollo B.A."/>
            <person name="Sugar D.R."/>
            <person name="Richards G.R."/>
            <person name="Rouy Z."/>
            <person name="Slominski B."/>
            <person name="Slominski K."/>
            <person name="Snyder H."/>
            <person name="Tjaden B.C."/>
            <person name="van der Hoeven R."/>
            <person name="Welch R.D."/>
            <person name="Wheeler C."/>
            <person name="Xiang B."/>
            <person name="Barbazuk B."/>
            <person name="Gaudriault S."/>
            <person name="Goodner B."/>
            <person name="Slater S.C."/>
            <person name="Forst S."/>
            <person name="Goldman B.S."/>
            <person name="Goodrich-Blair H."/>
        </authorList>
    </citation>
    <scope>NUCLEOTIDE SEQUENCE [LARGE SCALE GENOMIC DNA]</scope>
    <source>
        <strain evidence="2">ATCC 19061 / DSM 3370 / CCUG 14189 / LMG 1036 / NCIMB 9965 / AN6</strain>
    </source>
</reference>
<protein>
    <recommendedName>
        <fullName evidence="3">HEAT repeat domain-containing protein</fullName>
    </recommendedName>
</protein>